<accession>A0A8H4KRK9</accession>
<evidence type="ECO:0000313" key="7">
    <source>
        <dbReference type="EMBL" id="KAF4453988.1"/>
    </source>
</evidence>
<dbReference type="Proteomes" id="UP000554235">
    <property type="component" value="Unassembled WGS sequence"/>
</dbReference>
<dbReference type="EMBL" id="JAADYS010002843">
    <property type="protein sequence ID" value="KAF4453988.1"/>
    <property type="molecule type" value="Genomic_DNA"/>
</dbReference>
<keyword evidence="5" id="KW-0067">ATP-binding</keyword>
<dbReference type="GO" id="GO:0004072">
    <property type="term" value="F:aspartate kinase activity"/>
    <property type="evidence" value="ECO:0007669"/>
    <property type="project" value="UniProtKB-EC"/>
</dbReference>
<gene>
    <name evidence="7" type="ORF">FALBO_15902</name>
</gene>
<reference evidence="7 8" key="1">
    <citation type="submission" date="2020-01" db="EMBL/GenBank/DDBJ databases">
        <title>Identification and distribution of gene clusters putatively required for synthesis of sphingolipid metabolism inhibitors in phylogenetically diverse species of the filamentous fungus Fusarium.</title>
        <authorList>
            <person name="Kim H.-S."/>
            <person name="Busman M."/>
            <person name="Brown D.W."/>
            <person name="Divon H."/>
            <person name="Uhlig S."/>
            <person name="Proctor R.H."/>
        </authorList>
    </citation>
    <scope>NUCLEOTIDE SEQUENCE [LARGE SCALE GENOMIC DNA]</scope>
    <source>
        <strain evidence="7 8">NRRL 20459</strain>
    </source>
</reference>
<dbReference type="InterPro" id="IPR036393">
    <property type="entry name" value="AceGlu_kinase-like_sf"/>
</dbReference>
<keyword evidence="4 7" id="KW-0808">Transferase</keyword>
<dbReference type="GO" id="GO:0009090">
    <property type="term" value="P:homoserine biosynthetic process"/>
    <property type="evidence" value="ECO:0007669"/>
    <property type="project" value="TreeGrafter"/>
</dbReference>
<evidence type="ECO:0000256" key="1">
    <source>
        <dbReference type="ARBA" id="ARBA00010122"/>
    </source>
</evidence>
<name>A0A8H4KRK9_9HYPO</name>
<dbReference type="AlphaFoldDB" id="A0A8H4KRK9"/>
<evidence type="ECO:0000256" key="5">
    <source>
        <dbReference type="ARBA" id="ARBA00022840"/>
    </source>
</evidence>
<protein>
    <recommendedName>
        <fullName evidence="2">aspartate kinase</fullName>
        <ecNumber evidence="2">2.7.2.4</ecNumber>
    </recommendedName>
</protein>
<dbReference type="InterPro" id="IPR045865">
    <property type="entry name" value="ACT-like_dom_sf"/>
</dbReference>
<evidence type="ECO:0000256" key="4">
    <source>
        <dbReference type="ARBA" id="ARBA00022777"/>
    </source>
</evidence>
<feature type="domain" description="Aspartokinase ACT" evidence="6">
    <location>
        <begin position="426"/>
        <end position="486"/>
    </location>
</feature>
<dbReference type="PANTHER" id="PTHR21499">
    <property type="entry name" value="ASPARTATE KINASE"/>
    <property type="match status" value="1"/>
</dbReference>
<organism evidence="7 8">
    <name type="scientific">Fusarium albosuccineum</name>
    <dbReference type="NCBI Taxonomy" id="1237068"/>
    <lineage>
        <taxon>Eukaryota</taxon>
        <taxon>Fungi</taxon>
        <taxon>Dikarya</taxon>
        <taxon>Ascomycota</taxon>
        <taxon>Pezizomycotina</taxon>
        <taxon>Sordariomycetes</taxon>
        <taxon>Hypocreomycetidae</taxon>
        <taxon>Hypocreales</taxon>
        <taxon>Nectriaceae</taxon>
        <taxon>Fusarium</taxon>
        <taxon>Fusarium decemcellulare species complex</taxon>
    </lineage>
</organism>
<dbReference type="Pfam" id="PF22468">
    <property type="entry name" value="ACT_9"/>
    <property type="match status" value="1"/>
</dbReference>
<keyword evidence="8" id="KW-1185">Reference proteome</keyword>
<dbReference type="InterPro" id="IPR054352">
    <property type="entry name" value="ACT_Aspartokinase"/>
</dbReference>
<evidence type="ECO:0000256" key="2">
    <source>
        <dbReference type="ARBA" id="ARBA00013059"/>
    </source>
</evidence>
<dbReference type="Gene3D" id="3.40.1160.10">
    <property type="entry name" value="Acetylglutamate kinase-like"/>
    <property type="match status" value="1"/>
</dbReference>
<comment type="caution">
    <text evidence="7">The sequence shown here is derived from an EMBL/GenBank/DDBJ whole genome shotgun (WGS) entry which is preliminary data.</text>
</comment>
<dbReference type="GO" id="GO:0005524">
    <property type="term" value="F:ATP binding"/>
    <property type="evidence" value="ECO:0007669"/>
    <property type="project" value="UniProtKB-KW"/>
</dbReference>
<evidence type="ECO:0000256" key="3">
    <source>
        <dbReference type="ARBA" id="ARBA00022741"/>
    </source>
</evidence>
<sequence>MDPQNASPLAASPASQFEETADSQGAVQNPWLVLDFCDVSVVNFAENIVRIIKRQHAVERRRRSNRDIVKAIHIHQLELTESLFYNPTFFDNYRTLISVEHDDLINIWDYVQGFEVLDKIVRICENLNCIFITALLQDRGVNAQYVEVSHGMFPGAWKSLTDEFYTEFSPAISQNVIVCGNHAPATTSYFEAAMTGDLTHAMDMSLAQLYTAHIVTTLDARGLQIWTEVGGFFTVNPPIVPGARPIHFVTSVEATQLAILGSGAIRAPVIEEVFRARIPISINNVTTPYDRGTVISTDREEDLQSFGMPTSPNVGCESLVRNRSALGMTLKSHLQRPTAIAVKNGLLMVNIHSNRSTRAHEFLMNVFRIFNKWHLSMGLISSSEVHVSAALSMQARPFGADEELTFAITELSHYGNVEVKPSMTIISLVAHHSRTVTEVSATLFSVLGDNGINIEMISQVASKGTVACVIRERDEKKALNRLHAEFFFYPN</sequence>
<evidence type="ECO:0000313" key="8">
    <source>
        <dbReference type="Proteomes" id="UP000554235"/>
    </source>
</evidence>
<dbReference type="OrthoDB" id="4323675at2759"/>
<dbReference type="EC" id="2.7.2.4" evidence="2"/>
<comment type="similarity">
    <text evidence="1">Belongs to the aspartokinase family.</text>
</comment>
<dbReference type="SUPFAM" id="SSF55021">
    <property type="entry name" value="ACT-like"/>
    <property type="match status" value="2"/>
</dbReference>
<dbReference type="GO" id="GO:0009089">
    <property type="term" value="P:lysine biosynthetic process via diaminopimelate"/>
    <property type="evidence" value="ECO:0007669"/>
    <property type="project" value="TreeGrafter"/>
</dbReference>
<keyword evidence="4 7" id="KW-0418">Kinase</keyword>
<dbReference type="SUPFAM" id="SSF53633">
    <property type="entry name" value="Carbamate kinase-like"/>
    <property type="match status" value="1"/>
</dbReference>
<dbReference type="GO" id="GO:0005829">
    <property type="term" value="C:cytosol"/>
    <property type="evidence" value="ECO:0007669"/>
    <property type="project" value="TreeGrafter"/>
</dbReference>
<dbReference type="PANTHER" id="PTHR21499:SF59">
    <property type="entry name" value="ASPARTOKINASE"/>
    <property type="match status" value="1"/>
</dbReference>
<dbReference type="Gene3D" id="3.30.70.260">
    <property type="match status" value="2"/>
</dbReference>
<evidence type="ECO:0000259" key="6">
    <source>
        <dbReference type="Pfam" id="PF22468"/>
    </source>
</evidence>
<proteinExistence type="inferred from homology"/>
<keyword evidence="3" id="KW-0547">Nucleotide-binding</keyword>